<accession>A0A1D1VH53</accession>
<dbReference type="AlphaFoldDB" id="A0A1D1VH53"/>
<dbReference type="EMBL" id="BDGG01000005">
    <property type="protein sequence ID" value="GAU99402.1"/>
    <property type="molecule type" value="Genomic_DNA"/>
</dbReference>
<sequence length="178" mass="20189">MEISRPSQQTFERLERRIARLEDALGVNRISSKQLDMAIKELLDLRQTSYRALEGRPTVTEGLQKYQDLLRMADEQEGIPSWNSGLHSEILFNELSRLRVLSSTTESLKQMEPVLNEPPSGDFQRYAADLRSLKTQLASVLAKVEKAERTERALTEAQTAAITMTEDKLVEINDGLRG</sequence>
<organism evidence="1 2">
    <name type="scientific">Ramazzottius varieornatus</name>
    <name type="common">Water bear</name>
    <name type="synonym">Tardigrade</name>
    <dbReference type="NCBI Taxonomy" id="947166"/>
    <lineage>
        <taxon>Eukaryota</taxon>
        <taxon>Metazoa</taxon>
        <taxon>Ecdysozoa</taxon>
        <taxon>Tardigrada</taxon>
        <taxon>Eutardigrada</taxon>
        <taxon>Parachela</taxon>
        <taxon>Hypsibioidea</taxon>
        <taxon>Ramazzottiidae</taxon>
        <taxon>Ramazzottius</taxon>
    </lineage>
</organism>
<comment type="caution">
    <text evidence="1">The sequence shown here is derived from an EMBL/GenBank/DDBJ whole genome shotgun (WGS) entry which is preliminary data.</text>
</comment>
<dbReference type="OrthoDB" id="10511102at2759"/>
<keyword evidence="2" id="KW-1185">Reference proteome</keyword>
<dbReference type="Proteomes" id="UP000186922">
    <property type="component" value="Unassembled WGS sequence"/>
</dbReference>
<gene>
    <name evidence="1" type="primary">RvY_10412-1</name>
    <name evidence="1" type="synonym">RvY_10412.1</name>
    <name evidence="1" type="ORF">RvY_10412</name>
</gene>
<dbReference type="InterPro" id="IPR009991">
    <property type="entry name" value="DCTN3"/>
</dbReference>
<dbReference type="GO" id="GO:0005869">
    <property type="term" value="C:dynactin complex"/>
    <property type="evidence" value="ECO:0007669"/>
    <property type="project" value="InterPro"/>
</dbReference>
<reference evidence="1 2" key="1">
    <citation type="journal article" date="2016" name="Nat. Commun.">
        <title>Extremotolerant tardigrade genome and improved radiotolerance of human cultured cells by tardigrade-unique protein.</title>
        <authorList>
            <person name="Hashimoto T."/>
            <person name="Horikawa D.D."/>
            <person name="Saito Y."/>
            <person name="Kuwahara H."/>
            <person name="Kozuka-Hata H."/>
            <person name="Shin-I T."/>
            <person name="Minakuchi Y."/>
            <person name="Ohishi K."/>
            <person name="Motoyama A."/>
            <person name="Aizu T."/>
            <person name="Enomoto A."/>
            <person name="Kondo K."/>
            <person name="Tanaka S."/>
            <person name="Hara Y."/>
            <person name="Koshikawa S."/>
            <person name="Sagara H."/>
            <person name="Miura T."/>
            <person name="Yokobori S."/>
            <person name="Miyagawa K."/>
            <person name="Suzuki Y."/>
            <person name="Kubo T."/>
            <person name="Oyama M."/>
            <person name="Kohara Y."/>
            <person name="Fujiyama A."/>
            <person name="Arakawa K."/>
            <person name="Katayama T."/>
            <person name="Toyoda A."/>
            <person name="Kunieda T."/>
        </authorList>
    </citation>
    <scope>NUCLEOTIDE SEQUENCE [LARGE SCALE GENOMIC DNA]</scope>
    <source>
        <strain evidence="1 2">YOKOZUNA-1</strain>
    </source>
</reference>
<protein>
    <submittedName>
        <fullName evidence="1">Uncharacterized protein</fullName>
    </submittedName>
</protein>
<evidence type="ECO:0000313" key="1">
    <source>
        <dbReference type="EMBL" id="GAU99402.1"/>
    </source>
</evidence>
<evidence type="ECO:0000313" key="2">
    <source>
        <dbReference type="Proteomes" id="UP000186922"/>
    </source>
</evidence>
<dbReference type="Pfam" id="PF07426">
    <property type="entry name" value="Dynactin_p22"/>
    <property type="match status" value="1"/>
</dbReference>
<dbReference type="GO" id="GO:0061640">
    <property type="term" value="P:cytoskeleton-dependent cytokinesis"/>
    <property type="evidence" value="ECO:0007669"/>
    <property type="project" value="InterPro"/>
</dbReference>
<proteinExistence type="predicted"/>
<name>A0A1D1VH53_RAMVA</name>